<keyword evidence="2" id="KW-1185">Reference proteome</keyword>
<gene>
    <name evidence="1" type="ORF">KC01_LOCUS39289</name>
</gene>
<dbReference type="AlphaFoldDB" id="A0AAV2MIY9"/>
<organism evidence="1 2">
    <name type="scientific">Knipowitschia caucasica</name>
    <name type="common">Caucasian dwarf goby</name>
    <name type="synonym">Pomatoschistus caucasicus</name>
    <dbReference type="NCBI Taxonomy" id="637954"/>
    <lineage>
        <taxon>Eukaryota</taxon>
        <taxon>Metazoa</taxon>
        <taxon>Chordata</taxon>
        <taxon>Craniata</taxon>
        <taxon>Vertebrata</taxon>
        <taxon>Euteleostomi</taxon>
        <taxon>Actinopterygii</taxon>
        <taxon>Neopterygii</taxon>
        <taxon>Teleostei</taxon>
        <taxon>Neoteleostei</taxon>
        <taxon>Acanthomorphata</taxon>
        <taxon>Gobiaria</taxon>
        <taxon>Gobiiformes</taxon>
        <taxon>Gobioidei</taxon>
        <taxon>Gobiidae</taxon>
        <taxon>Gobiinae</taxon>
        <taxon>Knipowitschia</taxon>
    </lineage>
</organism>
<accession>A0AAV2MIY9</accession>
<evidence type="ECO:0000313" key="2">
    <source>
        <dbReference type="Proteomes" id="UP001497482"/>
    </source>
</evidence>
<sequence length="132" mass="14525">MKPALIEDKVYFYNFNTIGINSSGLQINCSERRRRVEWCGSTRSSGSQCAAGVGEQSQAVRKLSYGSNYSKCGCSLTNHLYPGRAAGAGSEQVWVRMQNIAKIEHRPEVMRGEVRQELVVVMSQGCGLADSM</sequence>
<protein>
    <submittedName>
        <fullName evidence="1">Uncharacterized protein</fullName>
    </submittedName>
</protein>
<reference evidence="1 2" key="1">
    <citation type="submission" date="2024-04" db="EMBL/GenBank/DDBJ databases">
        <authorList>
            <person name="Waldvogel A.-M."/>
            <person name="Schoenle A."/>
        </authorList>
    </citation>
    <scope>NUCLEOTIDE SEQUENCE [LARGE SCALE GENOMIC DNA]</scope>
</reference>
<name>A0AAV2MIY9_KNICA</name>
<dbReference type="Proteomes" id="UP001497482">
    <property type="component" value="Chromosome 8"/>
</dbReference>
<evidence type="ECO:0000313" key="1">
    <source>
        <dbReference type="EMBL" id="CAL1613021.1"/>
    </source>
</evidence>
<proteinExistence type="predicted"/>
<dbReference type="EMBL" id="OZ035830">
    <property type="protein sequence ID" value="CAL1613021.1"/>
    <property type="molecule type" value="Genomic_DNA"/>
</dbReference>